<dbReference type="Pfam" id="PF01934">
    <property type="entry name" value="HepT-like"/>
    <property type="match status" value="1"/>
</dbReference>
<organism evidence="6 7">
    <name type="scientific">Neorhizobium alkalisoli</name>
    <dbReference type="NCBI Taxonomy" id="528178"/>
    <lineage>
        <taxon>Bacteria</taxon>
        <taxon>Pseudomonadati</taxon>
        <taxon>Pseudomonadota</taxon>
        <taxon>Alphaproteobacteria</taxon>
        <taxon>Hyphomicrobiales</taxon>
        <taxon>Rhizobiaceae</taxon>
        <taxon>Rhizobium/Agrobacterium group</taxon>
        <taxon>Neorhizobium</taxon>
    </lineage>
</organism>
<evidence type="ECO:0000256" key="2">
    <source>
        <dbReference type="ARBA" id="ARBA00022649"/>
    </source>
</evidence>
<accession>A0A561QWP9</accession>
<keyword evidence="4" id="KW-0547">Nucleotide-binding</keyword>
<protein>
    <submittedName>
        <fullName evidence="6">Uncharacterized protein with HEPN domain</fullName>
    </submittedName>
</protein>
<dbReference type="EMBL" id="VIWP01000003">
    <property type="protein sequence ID" value="TWF54786.1"/>
    <property type="molecule type" value="Genomic_DNA"/>
</dbReference>
<name>A0A561QWP9_9HYPH</name>
<comment type="caution">
    <text evidence="6">The sequence shown here is derived from an EMBL/GenBank/DDBJ whole genome shotgun (WGS) entry which is preliminary data.</text>
</comment>
<dbReference type="PANTHER" id="PTHR34139">
    <property type="entry name" value="UPF0331 PROTEIN MJ0127"/>
    <property type="match status" value="1"/>
</dbReference>
<dbReference type="GO" id="GO:0000166">
    <property type="term" value="F:nucleotide binding"/>
    <property type="evidence" value="ECO:0007669"/>
    <property type="project" value="UniProtKB-KW"/>
</dbReference>
<evidence type="ECO:0000313" key="7">
    <source>
        <dbReference type="Proteomes" id="UP000320653"/>
    </source>
</evidence>
<keyword evidence="2" id="KW-1277">Toxin-antitoxin system</keyword>
<gene>
    <name evidence="6" type="ORF">FHW37_103656</name>
</gene>
<dbReference type="Proteomes" id="UP000320653">
    <property type="component" value="Unassembled WGS sequence"/>
</dbReference>
<keyword evidence="1" id="KW-0597">Phosphoprotein</keyword>
<dbReference type="PANTHER" id="PTHR34139:SF1">
    <property type="entry name" value="RNASE MJ1380-RELATED"/>
    <property type="match status" value="1"/>
</dbReference>
<evidence type="ECO:0000256" key="1">
    <source>
        <dbReference type="ARBA" id="ARBA00022553"/>
    </source>
</evidence>
<proteinExistence type="predicted"/>
<sequence>MTSERLEIYLDRMFVTGSKVVRYAKGQNLEAFRLDEIRQDAVVANIMAIGECVTKIMDHFPDFVIDHPEIAWKDIRNMRNRIAHQYFHLDIDILWLTVDRTIPEFLAHLDALRNWRAQGE</sequence>
<dbReference type="GO" id="GO:0004540">
    <property type="term" value="F:RNA nuclease activity"/>
    <property type="evidence" value="ECO:0007669"/>
    <property type="project" value="InterPro"/>
</dbReference>
<keyword evidence="7" id="KW-1185">Reference proteome</keyword>
<dbReference type="InterPro" id="IPR008201">
    <property type="entry name" value="HepT-like"/>
</dbReference>
<dbReference type="OrthoDB" id="4829434at2"/>
<evidence type="ECO:0000256" key="4">
    <source>
        <dbReference type="ARBA" id="ARBA00022741"/>
    </source>
</evidence>
<dbReference type="RefSeq" id="WP_145637508.1">
    <property type="nucleotide sequence ID" value="NZ_VIWP01000003.1"/>
</dbReference>
<dbReference type="InterPro" id="IPR051813">
    <property type="entry name" value="HepT_RNase_toxin"/>
</dbReference>
<dbReference type="AlphaFoldDB" id="A0A561QWP9"/>
<dbReference type="GO" id="GO:0110001">
    <property type="term" value="C:toxin-antitoxin complex"/>
    <property type="evidence" value="ECO:0007669"/>
    <property type="project" value="InterPro"/>
</dbReference>
<evidence type="ECO:0000313" key="6">
    <source>
        <dbReference type="EMBL" id="TWF54786.1"/>
    </source>
</evidence>
<dbReference type="GO" id="GO:0016787">
    <property type="term" value="F:hydrolase activity"/>
    <property type="evidence" value="ECO:0007669"/>
    <property type="project" value="UniProtKB-KW"/>
</dbReference>
<evidence type="ECO:0000256" key="3">
    <source>
        <dbReference type="ARBA" id="ARBA00022722"/>
    </source>
</evidence>
<evidence type="ECO:0000256" key="5">
    <source>
        <dbReference type="ARBA" id="ARBA00022801"/>
    </source>
</evidence>
<reference evidence="6 7" key="1">
    <citation type="submission" date="2019-06" db="EMBL/GenBank/DDBJ databases">
        <title>Sorghum-associated microbial communities from plants grown in Nebraska, USA.</title>
        <authorList>
            <person name="Schachtman D."/>
        </authorList>
    </citation>
    <scope>NUCLEOTIDE SEQUENCE [LARGE SCALE GENOMIC DNA]</scope>
    <source>
        <strain evidence="6 7">1225</strain>
    </source>
</reference>
<keyword evidence="5" id="KW-0378">Hydrolase</keyword>
<keyword evidence="3" id="KW-0540">Nuclease</keyword>